<proteinExistence type="predicted"/>
<feature type="domain" description="F-box protein AT5G49610-like beta-propeller" evidence="2">
    <location>
        <begin position="18"/>
        <end position="135"/>
    </location>
</feature>
<dbReference type="AlphaFoldDB" id="A0A4U6SZA3"/>
<evidence type="ECO:0000256" key="1">
    <source>
        <dbReference type="SAM" id="Phobius"/>
    </source>
</evidence>
<keyword evidence="1" id="KW-0472">Membrane</keyword>
<dbReference type="Proteomes" id="UP000298652">
    <property type="component" value="Chromosome 9"/>
</dbReference>
<dbReference type="EMBL" id="CM016560">
    <property type="protein sequence ID" value="TKV94420.1"/>
    <property type="molecule type" value="Genomic_DNA"/>
</dbReference>
<organism evidence="3 4">
    <name type="scientific">Setaria viridis</name>
    <name type="common">Green bristlegrass</name>
    <name type="synonym">Setaria italica subsp. viridis</name>
    <dbReference type="NCBI Taxonomy" id="4556"/>
    <lineage>
        <taxon>Eukaryota</taxon>
        <taxon>Viridiplantae</taxon>
        <taxon>Streptophyta</taxon>
        <taxon>Embryophyta</taxon>
        <taxon>Tracheophyta</taxon>
        <taxon>Spermatophyta</taxon>
        <taxon>Magnoliopsida</taxon>
        <taxon>Liliopsida</taxon>
        <taxon>Poales</taxon>
        <taxon>Poaceae</taxon>
        <taxon>PACMAD clade</taxon>
        <taxon>Panicoideae</taxon>
        <taxon>Panicodae</taxon>
        <taxon>Paniceae</taxon>
        <taxon>Cenchrinae</taxon>
        <taxon>Setaria</taxon>
    </lineage>
</organism>
<gene>
    <name evidence="3" type="ORF">SEVIR_9G293650v2</name>
</gene>
<keyword evidence="1" id="KW-1133">Transmembrane helix</keyword>
<sequence length="160" mass="18233">MSYITSSVHPKHMISAGEMSTYVMKTVDGGLGLIALKGFFLWLWVMETNTEGATSWVLHKVIDLEPYLSGAVSTLPSTNNHTTIRHPIMILGIIEDEDVVFLWMISGVFVVKLKSMQFKKMFESDVSVNYFFRTQAFISQVFQDVTMGTLEQHLHLQVRR</sequence>
<evidence type="ECO:0000313" key="3">
    <source>
        <dbReference type="EMBL" id="TKV94420.1"/>
    </source>
</evidence>
<reference evidence="3" key="1">
    <citation type="submission" date="2019-03" db="EMBL/GenBank/DDBJ databases">
        <title>WGS assembly of Setaria viridis.</title>
        <authorList>
            <person name="Huang P."/>
            <person name="Jenkins J."/>
            <person name="Grimwood J."/>
            <person name="Barry K."/>
            <person name="Healey A."/>
            <person name="Mamidi S."/>
            <person name="Sreedasyam A."/>
            <person name="Shu S."/>
            <person name="Feldman M."/>
            <person name="Wu J."/>
            <person name="Yu Y."/>
            <person name="Chen C."/>
            <person name="Johnson J."/>
            <person name="Rokhsar D."/>
            <person name="Baxter I."/>
            <person name="Schmutz J."/>
            <person name="Brutnell T."/>
            <person name="Kellogg E."/>
        </authorList>
    </citation>
    <scope>NUCLEOTIDE SEQUENCE [LARGE SCALE GENOMIC DNA]</scope>
</reference>
<dbReference type="Pfam" id="PF23635">
    <property type="entry name" value="Beta-prop_AT5G49610-like"/>
    <property type="match status" value="1"/>
</dbReference>
<feature type="transmembrane region" description="Helical" evidence="1">
    <location>
        <begin position="21"/>
        <end position="45"/>
    </location>
</feature>
<dbReference type="PANTHER" id="PTHR33186">
    <property type="entry name" value="OS10G0136150 PROTEIN-RELATED"/>
    <property type="match status" value="1"/>
</dbReference>
<accession>A0A4U6SZA3</accession>
<keyword evidence="4" id="KW-1185">Reference proteome</keyword>
<feature type="transmembrane region" description="Helical" evidence="1">
    <location>
        <begin position="88"/>
        <end position="111"/>
    </location>
</feature>
<name>A0A4U6SZA3_SETVI</name>
<dbReference type="InterPro" id="IPR056594">
    <property type="entry name" value="AT5G49610-like_b-prop"/>
</dbReference>
<dbReference type="PANTHER" id="PTHR33186:SF18">
    <property type="entry name" value="OS10G0136150 PROTEIN"/>
    <property type="match status" value="1"/>
</dbReference>
<evidence type="ECO:0000259" key="2">
    <source>
        <dbReference type="Pfam" id="PF23635"/>
    </source>
</evidence>
<protein>
    <recommendedName>
        <fullName evidence="2">F-box protein AT5G49610-like beta-propeller domain-containing protein</fullName>
    </recommendedName>
</protein>
<keyword evidence="1" id="KW-0812">Transmembrane</keyword>
<dbReference type="Gramene" id="TKV94420">
    <property type="protein sequence ID" value="TKV94420"/>
    <property type="gene ID" value="SEVIR_9G293650v2"/>
</dbReference>
<evidence type="ECO:0000313" key="4">
    <source>
        <dbReference type="Proteomes" id="UP000298652"/>
    </source>
</evidence>